<dbReference type="GO" id="GO:0003677">
    <property type="term" value="F:DNA binding"/>
    <property type="evidence" value="ECO:0007669"/>
    <property type="project" value="UniProtKB-KW"/>
</dbReference>
<evidence type="ECO:0000313" key="2">
    <source>
        <dbReference type="Proteomes" id="UP001224418"/>
    </source>
</evidence>
<dbReference type="EMBL" id="JAUSWN010000041">
    <property type="protein sequence ID" value="MDQ0481000.1"/>
    <property type="molecule type" value="Genomic_DNA"/>
</dbReference>
<name>A0ABU0JX22_HATLI</name>
<accession>A0ABU0JX22</accession>
<dbReference type="Proteomes" id="UP001224418">
    <property type="component" value="Unassembled WGS sequence"/>
</dbReference>
<dbReference type="RefSeq" id="WP_307357377.1">
    <property type="nucleotide sequence ID" value="NZ_BAAACJ010000047.1"/>
</dbReference>
<proteinExistence type="predicted"/>
<reference evidence="1 2" key="1">
    <citation type="submission" date="2023-07" db="EMBL/GenBank/DDBJ databases">
        <title>Genomic Encyclopedia of Type Strains, Phase IV (KMG-IV): sequencing the most valuable type-strain genomes for metagenomic binning, comparative biology and taxonomic classification.</title>
        <authorList>
            <person name="Goeker M."/>
        </authorList>
    </citation>
    <scope>NUCLEOTIDE SEQUENCE [LARGE SCALE GENOMIC DNA]</scope>
    <source>
        <strain evidence="1 2">DSM 1400</strain>
    </source>
</reference>
<keyword evidence="1" id="KW-0238">DNA-binding</keyword>
<protein>
    <submittedName>
        <fullName evidence="1">DNA-binding protein YbaB</fullName>
    </submittedName>
</protein>
<comment type="caution">
    <text evidence="1">The sequence shown here is derived from an EMBL/GenBank/DDBJ whole genome shotgun (WGS) entry which is preliminary data.</text>
</comment>
<gene>
    <name evidence="1" type="ORF">QOZ93_002756</name>
</gene>
<keyword evidence="2" id="KW-1185">Reference proteome</keyword>
<organism evidence="1 2">
    <name type="scientific">Hathewaya limosa</name>
    <name type="common">Clostridium limosum</name>
    <dbReference type="NCBI Taxonomy" id="1536"/>
    <lineage>
        <taxon>Bacteria</taxon>
        <taxon>Bacillati</taxon>
        <taxon>Bacillota</taxon>
        <taxon>Clostridia</taxon>
        <taxon>Eubacteriales</taxon>
        <taxon>Clostridiaceae</taxon>
        <taxon>Hathewaya</taxon>
    </lineage>
</organism>
<evidence type="ECO:0000313" key="1">
    <source>
        <dbReference type="EMBL" id="MDQ0481000.1"/>
    </source>
</evidence>
<sequence length="272" mass="29491">MDKADATKENIDEAVQNLANATATFIGKQQDGTKVAEVVVPEVLKDLGVTLTCEAKKEGVKGFSAVMQETDMDITLTTDGLTKEQQVTVAGKNVQLAKGDKASNVKQKIIEAFNGDADWKVETGRVVVTDQKSGILFKSIKAKAHVESLCTDSEEIKFTIHTDESGVLKETKGMEAIPEVKGEFEITVTNKATKTGKITINITAEGSVLNQNIDVDVQEADDTKAISEKIYNAINKNETLKACFTVKNDKENSRITLTEKVGDPIKLKAVIK</sequence>